<name>A0A836CC59_9STRA</name>
<dbReference type="SUPFAM" id="SSF54928">
    <property type="entry name" value="RNA-binding domain, RBD"/>
    <property type="match status" value="2"/>
</dbReference>
<dbReference type="SMART" id="SM00360">
    <property type="entry name" value="RRM"/>
    <property type="match status" value="2"/>
</dbReference>
<sequence length="192" mass="20124">MSYGSEGCKLYVGNLGYDTNNDTLSQAFSQFGAVQEASVATDRETGSSRGFGFVTYGTPQEAQAAMDNLNNTQLDGRTIRVNLSQPRERAAGGGGFGGGSGGGGGASEGNKLFIGNLGWNTTTDDLHAAFGQYGQVQDAIVMTDRETGSSRGFGFVTYATADSAQAAIRALDGTDFGGRNIRVNISEPRQRY</sequence>
<accession>A0A836CC59</accession>
<reference evidence="4" key="1">
    <citation type="submission" date="2021-02" db="EMBL/GenBank/DDBJ databases">
        <title>First Annotated Genome of the Yellow-green Alga Tribonema minus.</title>
        <authorList>
            <person name="Mahan K.M."/>
        </authorList>
    </citation>
    <scope>NUCLEOTIDE SEQUENCE</scope>
    <source>
        <strain evidence="4">UTEX B ZZ1240</strain>
    </source>
</reference>
<dbReference type="InterPro" id="IPR003954">
    <property type="entry name" value="RRM_euk-type"/>
</dbReference>
<dbReference type="InterPro" id="IPR035979">
    <property type="entry name" value="RBD_domain_sf"/>
</dbReference>
<proteinExistence type="predicted"/>
<dbReference type="EMBL" id="JAFCMP010000445">
    <property type="protein sequence ID" value="KAG5179693.1"/>
    <property type="molecule type" value="Genomic_DNA"/>
</dbReference>
<dbReference type="CDD" id="cd21608">
    <property type="entry name" value="RRM2_NsCP33_like"/>
    <property type="match status" value="2"/>
</dbReference>
<keyword evidence="4" id="KW-0687">Ribonucleoprotein</keyword>
<feature type="domain" description="RRM" evidence="3">
    <location>
        <begin position="110"/>
        <end position="188"/>
    </location>
</feature>
<protein>
    <submittedName>
        <fullName evidence="4">Chloroplast 29 kDa ribonucleoprotein</fullName>
    </submittedName>
</protein>
<keyword evidence="5" id="KW-1185">Reference proteome</keyword>
<dbReference type="OrthoDB" id="439808at2759"/>
<evidence type="ECO:0000313" key="5">
    <source>
        <dbReference type="Proteomes" id="UP000664859"/>
    </source>
</evidence>
<dbReference type="PANTHER" id="PTHR48027">
    <property type="entry name" value="HETEROGENEOUS NUCLEAR RIBONUCLEOPROTEIN 87F-RELATED"/>
    <property type="match status" value="1"/>
</dbReference>
<organism evidence="4 5">
    <name type="scientific">Tribonema minus</name>
    <dbReference type="NCBI Taxonomy" id="303371"/>
    <lineage>
        <taxon>Eukaryota</taxon>
        <taxon>Sar</taxon>
        <taxon>Stramenopiles</taxon>
        <taxon>Ochrophyta</taxon>
        <taxon>PX clade</taxon>
        <taxon>Xanthophyceae</taxon>
        <taxon>Tribonematales</taxon>
        <taxon>Tribonemataceae</taxon>
        <taxon>Tribonema</taxon>
    </lineage>
</organism>
<dbReference type="Proteomes" id="UP000664859">
    <property type="component" value="Unassembled WGS sequence"/>
</dbReference>
<dbReference type="InterPro" id="IPR000504">
    <property type="entry name" value="RRM_dom"/>
</dbReference>
<comment type="caution">
    <text evidence="4">The sequence shown here is derived from an EMBL/GenBank/DDBJ whole genome shotgun (WGS) entry which is preliminary data.</text>
</comment>
<dbReference type="AlphaFoldDB" id="A0A836CC59"/>
<dbReference type="GO" id="GO:1990904">
    <property type="term" value="C:ribonucleoprotein complex"/>
    <property type="evidence" value="ECO:0007669"/>
    <property type="project" value="UniProtKB-KW"/>
</dbReference>
<evidence type="ECO:0000313" key="4">
    <source>
        <dbReference type="EMBL" id="KAG5179693.1"/>
    </source>
</evidence>
<dbReference type="Pfam" id="PF00076">
    <property type="entry name" value="RRM_1"/>
    <property type="match status" value="2"/>
</dbReference>
<dbReference type="GO" id="GO:0003723">
    <property type="term" value="F:RNA binding"/>
    <property type="evidence" value="ECO:0007669"/>
    <property type="project" value="UniProtKB-UniRule"/>
</dbReference>
<feature type="domain" description="RRM" evidence="3">
    <location>
        <begin position="8"/>
        <end position="86"/>
    </location>
</feature>
<evidence type="ECO:0000256" key="2">
    <source>
        <dbReference type="PROSITE-ProRule" id="PRU00176"/>
    </source>
</evidence>
<dbReference type="Gene3D" id="3.30.70.330">
    <property type="match status" value="2"/>
</dbReference>
<dbReference type="InterPro" id="IPR052462">
    <property type="entry name" value="SLIRP/GR-RBP-like"/>
</dbReference>
<dbReference type="SMART" id="SM00361">
    <property type="entry name" value="RRM_1"/>
    <property type="match status" value="2"/>
</dbReference>
<dbReference type="PROSITE" id="PS50102">
    <property type="entry name" value="RRM"/>
    <property type="match status" value="2"/>
</dbReference>
<gene>
    <name evidence="4" type="ORF">JKP88DRAFT_158087</name>
</gene>
<evidence type="ECO:0000259" key="3">
    <source>
        <dbReference type="PROSITE" id="PS50102"/>
    </source>
</evidence>
<dbReference type="InterPro" id="IPR048289">
    <property type="entry name" value="RRM2_NsCP33-like"/>
</dbReference>
<dbReference type="InterPro" id="IPR012677">
    <property type="entry name" value="Nucleotide-bd_a/b_plait_sf"/>
</dbReference>
<evidence type="ECO:0000256" key="1">
    <source>
        <dbReference type="ARBA" id="ARBA00022884"/>
    </source>
</evidence>
<keyword evidence="1 2" id="KW-0694">RNA-binding</keyword>